<evidence type="ECO:0000259" key="14">
    <source>
        <dbReference type="SMART" id="SM00822"/>
    </source>
</evidence>
<proteinExistence type="inferred from homology"/>
<protein>
    <recommendedName>
        <fullName evidence="3 13">3-oxoacyl-[acyl-carrier-protein] reductase</fullName>
        <ecNumber evidence="3 13">1.1.1.100</ecNumber>
    </recommendedName>
</protein>
<dbReference type="InterPro" id="IPR057326">
    <property type="entry name" value="KR_dom"/>
</dbReference>
<keyword evidence="7 13" id="KW-0560">Oxidoreductase</keyword>
<evidence type="ECO:0000256" key="7">
    <source>
        <dbReference type="ARBA" id="ARBA00023002"/>
    </source>
</evidence>
<keyword evidence="9 13" id="KW-0275">Fatty acid biosynthesis</keyword>
<evidence type="ECO:0000256" key="8">
    <source>
        <dbReference type="ARBA" id="ARBA00023098"/>
    </source>
</evidence>
<dbReference type="RefSeq" id="WP_151756375.1">
    <property type="nucleotide sequence ID" value="NZ_BKZW01000001.1"/>
</dbReference>
<dbReference type="FunFam" id="3.40.50.720:FF:000037">
    <property type="entry name" value="3-oxoacyl-[acyl-carrier-protein] reductase FabG"/>
    <property type="match status" value="1"/>
</dbReference>
<comment type="function">
    <text evidence="13">Catalyzes the NADPH-dependent reduction of beta-ketoacyl-ACP substrates to beta-hydroxyacyl-ACP products, the first reductive step in the elongation cycle of fatty acid biosynthesis.</text>
</comment>
<dbReference type="NCBIfam" id="TIGR01830">
    <property type="entry name" value="3oxo_ACP_reduc"/>
    <property type="match status" value="1"/>
</dbReference>
<evidence type="ECO:0000256" key="2">
    <source>
        <dbReference type="ARBA" id="ARBA00006484"/>
    </source>
</evidence>
<keyword evidence="8 13" id="KW-0443">Lipid metabolism</keyword>
<dbReference type="GO" id="GO:0006633">
    <property type="term" value="P:fatty acid biosynthetic process"/>
    <property type="evidence" value="ECO:0007669"/>
    <property type="project" value="UniProtKB-UniPathway"/>
</dbReference>
<dbReference type="GO" id="GO:0004316">
    <property type="term" value="F:3-oxoacyl-[acyl-carrier-protein] reductase (NADPH) activity"/>
    <property type="evidence" value="ECO:0007669"/>
    <property type="project" value="UniProtKB-UniRule"/>
</dbReference>
<comment type="similarity">
    <text evidence="2 13">Belongs to the short-chain dehydrogenases/reductases (SDR) family.</text>
</comment>
<evidence type="ECO:0000256" key="6">
    <source>
        <dbReference type="ARBA" id="ARBA00022857"/>
    </source>
</evidence>
<evidence type="ECO:0000313" key="15">
    <source>
        <dbReference type="EMBL" id="GER88474.1"/>
    </source>
</evidence>
<evidence type="ECO:0000313" key="16">
    <source>
        <dbReference type="Proteomes" id="UP000326912"/>
    </source>
</evidence>
<dbReference type="CDD" id="cd05333">
    <property type="entry name" value="BKR_SDR_c"/>
    <property type="match status" value="1"/>
</dbReference>
<dbReference type="InterPro" id="IPR050259">
    <property type="entry name" value="SDR"/>
</dbReference>
<dbReference type="AlphaFoldDB" id="A0A5J4KG77"/>
<dbReference type="GO" id="GO:0051287">
    <property type="term" value="F:NAD binding"/>
    <property type="evidence" value="ECO:0007669"/>
    <property type="project" value="UniProtKB-UniRule"/>
</dbReference>
<feature type="binding site" evidence="12">
    <location>
        <position position="197"/>
    </location>
    <ligand>
        <name>NADP(+)</name>
        <dbReference type="ChEBI" id="CHEBI:58349"/>
    </ligand>
</feature>
<feature type="binding site" evidence="12">
    <location>
        <begin position="164"/>
        <end position="168"/>
    </location>
    <ligand>
        <name>NADP(+)</name>
        <dbReference type="ChEBI" id="CHEBI:58349"/>
    </ligand>
</feature>
<dbReference type="UniPathway" id="UPA00094"/>
<dbReference type="InterPro" id="IPR036291">
    <property type="entry name" value="NAD(P)-bd_dom_sf"/>
</dbReference>
<keyword evidence="4 13" id="KW-0444">Lipid biosynthesis</keyword>
<evidence type="ECO:0000256" key="4">
    <source>
        <dbReference type="ARBA" id="ARBA00022516"/>
    </source>
</evidence>
<dbReference type="NCBIfam" id="NF005559">
    <property type="entry name" value="PRK07231.1"/>
    <property type="match status" value="1"/>
</dbReference>
<organism evidence="15 16">
    <name type="scientific">Dictyobacter vulcani</name>
    <dbReference type="NCBI Taxonomy" id="2607529"/>
    <lineage>
        <taxon>Bacteria</taxon>
        <taxon>Bacillati</taxon>
        <taxon>Chloroflexota</taxon>
        <taxon>Ktedonobacteria</taxon>
        <taxon>Ktedonobacterales</taxon>
        <taxon>Dictyobacteraceae</taxon>
        <taxon>Dictyobacter</taxon>
    </lineage>
</organism>
<dbReference type="Gene3D" id="3.40.50.720">
    <property type="entry name" value="NAD(P)-binding Rossmann-like Domain"/>
    <property type="match status" value="1"/>
</dbReference>
<keyword evidence="5 13" id="KW-0276">Fatty acid metabolism</keyword>
<accession>A0A5J4KG77</accession>
<evidence type="ECO:0000256" key="13">
    <source>
        <dbReference type="RuleBase" id="RU366074"/>
    </source>
</evidence>
<evidence type="ECO:0000256" key="12">
    <source>
        <dbReference type="PIRSR" id="PIRSR611284-2"/>
    </source>
</evidence>
<evidence type="ECO:0000256" key="1">
    <source>
        <dbReference type="ARBA" id="ARBA00005194"/>
    </source>
</evidence>
<dbReference type="EC" id="1.1.1.100" evidence="3 13"/>
<comment type="catalytic activity">
    <reaction evidence="10 13">
        <text>a (3R)-hydroxyacyl-[ACP] + NADP(+) = a 3-oxoacyl-[ACP] + NADPH + H(+)</text>
        <dbReference type="Rhea" id="RHEA:17397"/>
        <dbReference type="Rhea" id="RHEA-COMP:9916"/>
        <dbReference type="Rhea" id="RHEA-COMP:9945"/>
        <dbReference type="ChEBI" id="CHEBI:15378"/>
        <dbReference type="ChEBI" id="CHEBI:57783"/>
        <dbReference type="ChEBI" id="CHEBI:58349"/>
        <dbReference type="ChEBI" id="CHEBI:78776"/>
        <dbReference type="ChEBI" id="CHEBI:78827"/>
        <dbReference type="EC" id="1.1.1.100"/>
    </reaction>
</comment>
<dbReference type="SMART" id="SM00822">
    <property type="entry name" value="PKS_KR"/>
    <property type="match status" value="1"/>
</dbReference>
<dbReference type="PROSITE" id="PS00061">
    <property type="entry name" value="ADH_SHORT"/>
    <property type="match status" value="1"/>
</dbReference>
<feature type="binding site" evidence="12">
    <location>
        <begin position="21"/>
        <end position="24"/>
    </location>
    <ligand>
        <name>NADP(+)</name>
        <dbReference type="ChEBI" id="CHEBI:58349"/>
    </ligand>
</feature>
<evidence type="ECO:0000256" key="9">
    <source>
        <dbReference type="ARBA" id="ARBA00023160"/>
    </source>
</evidence>
<dbReference type="EMBL" id="BKZW01000001">
    <property type="protein sequence ID" value="GER88474.1"/>
    <property type="molecule type" value="Genomic_DNA"/>
</dbReference>
<dbReference type="Proteomes" id="UP000326912">
    <property type="component" value="Unassembled WGS sequence"/>
</dbReference>
<feature type="domain" description="Ketoreductase" evidence="14">
    <location>
        <begin position="15"/>
        <end position="200"/>
    </location>
</feature>
<dbReference type="PRINTS" id="PR00081">
    <property type="entry name" value="GDHRDH"/>
</dbReference>
<feature type="active site" description="Proton acceptor" evidence="11">
    <location>
        <position position="164"/>
    </location>
</feature>
<gene>
    <name evidence="15" type="ORF">KDW_26360</name>
</gene>
<evidence type="ECO:0000256" key="5">
    <source>
        <dbReference type="ARBA" id="ARBA00022832"/>
    </source>
</evidence>
<dbReference type="PANTHER" id="PTHR42879:SF2">
    <property type="entry name" value="3-OXOACYL-[ACYL-CARRIER-PROTEIN] REDUCTASE FABG"/>
    <property type="match status" value="1"/>
</dbReference>
<evidence type="ECO:0000256" key="10">
    <source>
        <dbReference type="ARBA" id="ARBA00048508"/>
    </source>
</evidence>
<dbReference type="InterPro" id="IPR011284">
    <property type="entry name" value="3oxo_ACP_reduc"/>
</dbReference>
<feature type="binding site" evidence="12">
    <location>
        <position position="99"/>
    </location>
    <ligand>
        <name>NADP(+)</name>
        <dbReference type="ChEBI" id="CHEBI:58349"/>
    </ligand>
</feature>
<name>A0A5J4KG77_9CHLR</name>
<keyword evidence="6 12" id="KW-0521">NADP</keyword>
<comment type="caution">
    <text evidence="15">The sequence shown here is derived from an EMBL/GenBank/DDBJ whole genome shotgun (WGS) entry which is preliminary data.</text>
</comment>
<dbReference type="Pfam" id="PF13561">
    <property type="entry name" value="adh_short_C2"/>
    <property type="match status" value="1"/>
</dbReference>
<dbReference type="InterPro" id="IPR020904">
    <property type="entry name" value="Sc_DH/Rdtase_CS"/>
</dbReference>
<sequence>MSREEYPQQPPLSGQVALVTGASRGIGKAIAVELARQGATVCVNYLGNEARAHAVVEHIMEHGGRAIAIAADVSKADEVQHLFSAASSKIGPIQILVNNAGITRDNLLLRMSEDDWDNVLDTNLKSAYLCSKAAARMMIRSRQGSIVNIASVAALSGNPGQANYTAAKGGLIAFSKTLAKEFGSRNIRVNVVAPGFIETDMTAELSQEVRGQLAEKIALGRLGAPAEIATTVAFLCTPAAQYITGQVISIDGGLSL</sequence>
<evidence type="ECO:0000256" key="3">
    <source>
        <dbReference type="ARBA" id="ARBA00012948"/>
    </source>
</evidence>
<dbReference type="SUPFAM" id="SSF51735">
    <property type="entry name" value="NAD(P)-binding Rossmann-fold domains"/>
    <property type="match status" value="1"/>
</dbReference>
<dbReference type="InterPro" id="IPR002347">
    <property type="entry name" value="SDR_fam"/>
</dbReference>
<dbReference type="PANTHER" id="PTHR42879">
    <property type="entry name" value="3-OXOACYL-(ACYL-CARRIER-PROTEIN) REDUCTASE"/>
    <property type="match status" value="1"/>
</dbReference>
<evidence type="ECO:0000256" key="11">
    <source>
        <dbReference type="PIRSR" id="PIRSR611284-1"/>
    </source>
</evidence>
<comment type="subunit">
    <text evidence="13">Homotetramer.</text>
</comment>
<dbReference type="PRINTS" id="PR00080">
    <property type="entry name" value="SDRFAMILY"/>
</dbReference>
<reference evidence="15 16" key="1">
    <citation type="submission" date="2019-10" db="EMBL/GenBank/DDBJ databases">
        <title>Dictyobacter vulcani sp. nov., within the class Ktedonobacteria, isolated from soil of volcanic Mt. Zao.</title>
        <authorList>
            <person name="Zheng Y."/>
            <person name="Wang C.M."/>
            <person name="Sakai Y."/>
            <person name="Abe K."/>
            <person name="Yokota A."/>
            <person name="Yabe S."/>
        </authorList>
    </citation>
    <scope>NUCLEOTIDE SEQUENCE [LARGE SCALE GENOMIC DNA]</scope>
    <source>
        <strain evidence="15 16">W12</strain>
    </source>
</reference>
<dbReference type="NCBIfam" id="NF009466">
    <property type="entry name" value="PRK12826.1-2"/>
    <property type="match status" value="1"/>
</dbReference>
<keyword evidence="16" id="KW-1185">Reference proteome</keyword>
<comment type="pathway">
    <text evidence="1 13">Lipid metabolism; fatty acid biosynthesis.</text>
</comment>